<organism evidence="2 3">
    <name type="scientific">Fistulifera solaris</name>
    <name type="common">Oleaginous diatom</name>
    <dbReference type="NCBI Taxonomy" id="1519565"/>
    <lineage>
        <taxon>Eukaryota</taxon>
        <taxon>Sar</taxon>
        <taxon>Stramenopiles</taxon>
        <taxon>Ochrophyta</taxon>
        <taxon>Bacillariophyta</taxon>
        <taxon>Bacillariophyceae</taxon>
        <taxon>Bacillariophycidae</taxon>
        <taxon>Naviculales</taxon>
        <taxon>Naviculaceae</taxon>
        <taxon>Fistulifera</taxon>
    </lineage>
</organism>
<gene>
    <name evidence="2" type="ORF">FisN_1Lh386</name>
</gene>
<name>A0A1Z5K3X6_FISSO</name>
<evidence type="ECO:0000313" key="2">
    <source>
        <dbReference type="EMBL" id="GAX20953.1"/>
    </source>
</evidence>
<dbReference type="EMBL" id="BDSP01000153">
    <property type="protein sequence ID" value="GAX20953.1"/>
    <property type="molecule type" value="Genomic_DNA"/>
</dbReference>
<dbReference type="OrthoDB" id="44225at2759"/>
<evidence type="ECO:0000313" key="3">
    <source>
        <dbReference type="Proteomes" id="UP000198406"/>
    </source>
</evidence>
<protein>
    <submittedName>
        <fullName evidence="2">Uncharacterized protein</fullName>
    </submittedName>
</protein>
<comment type="caution">
    <text evidence="2">The sequence shown here is derived from an EMBL/GenBank/DDBJ whole genome shotgun (WGS) entry which is preliminary data.</text>
</comment>
<accession>A0A1Z5K3X6</accession>
<evidence type="ECO:0000256" key="1">
    <source>
        <dbReference type="SAM" id="MobiDB-lite"/>
    </source>
</evidence>
<dbReference type="Proteomes" id="UP000198406">
    <property type="component" value="Unassembled WGS sequence"/>
</dbReference>
<feature type="compositionally biased region" description="Basic residues" evidence="1">
    <location>
        <begin position="21"/>
        <end position="37"/>
    </location>
</feature>
<dbReference type="InParanoid" id="A0A1Z5K3X6"/>
<reference evidence="2 3" key="1">
    <citation type="journal article" date="2015" name="Plant Cell">
        <title>Oil accumulation by the oleaginous diatom Fistulifera solaris as revealed by the genome and transcriptome.</title>
        <authorList>
            <person name="Tanaka T."/>
            <person name="Maeda Y."/>
            <person name="Veluchamy A."/>
            <person name="Tanaka M."/>
            <person name="Abida H."/>
            <person name="Marechal E."/>
            <person name="Bowler C."/>
            <person name="Muto M."/>
            <person name="Sunaga Y."/>
            <person name="Tanaka M."/>
            <person name="Yoshino T."/>
            <person name="Taniguchi T."/>
            <person name="Fukuda Y."/>
            <person name="Nemoto M."/>
            <person name="Matsumoto M."/>
            <person name="Wong P.S."/>
            <person name="Aburatani S."/>
            <person name="Fujibuchi W."/>
        </authorList>
    </citation>
    <scope>NUCLEOTIDE SEQUENCE [LARGE SCALE GENOMIC DNA]</scope>
    <source>
        <strain evidence="2 3">JPCC DA0580</strain>
    </source>
</reference>
<sequence>MASRVNAKKEKIKRNRDNMRKFKSVGRKGTSRRKMLKKAQASKARQTEAEFIAQCYITAPPPNSVEEPKQ</sequence>
<feature type="region of interest" description="Disordered" evidence="1">
    <location>
        <begin position="1"/>
        <end position="44"/>
    </location>
</feature>
<proteinExistence type="predicted"/>
<dbReference type="AlphaFoldDB" id="A0A1Z5K3X6"/>
<keyword evidence="3" id="KW-1185">Reference proteome</keyword>